<accession>A0A419A5M6</accession>
<protein>
    <submittedName>
        <fullName evidence="1">Sulfotransferase</fullName>
    </submittedName>
</protein>
<dbReference type="SUPFAM" id="SSF52540">
    <property type="entry name" value="P-loop containing nucleoside triphosphate hydrolases"/>
    <property type="match status" value="1"/>
</dbReference>
<reference evidence="2" key="1">
    <citation type="submission" date="2018-09" db="EMBL/GenBank/DDBJ databases">
        <title>Paracoccus onubensis nov. sp. a moderate halophilic bacterium isolated from Gruta de las Maravillas (Aracena, Spain).</title>
        <authorList>
            <person name="Jurado V."/>
            <person name="Gutierrez-Patricio S."/>
            <person name="Gonzalez-Pimentel J.L."/>
            <person name="Miller A.Z."/>
            <person name="Laiz L."/>
            <person name="Saiz-Jimenez C."/>
        </authorList>
    </citation>
    <scope>NUCLEOTIDE SEQUENCE [LARGE SCALE GENOMIC DNA]</scope>
    <source>
        <strain evidence="2">DSM 26381</strain>
    </source>
</reference>
<proteinExistence type="predicted"/>
<organism evidence="1 2">
    <name type="scientific">Paracoccus siganidrum</name>
    <dbReference type="NCBI Taxonomy" id="1276757"/>
    <lineage>
        <taxon>Bacteria</taxon>
        <taxon>Pseudomonadati</taxon>
        <taxon>Pseudomonadota</taxon>
        <taxon>Alphaproteobacteria</taxon>
        <taxon>Rhodobacterales</taxon>
        <taxon>Paracoccaceae</taxon>
        <taxon>Paracoccus</taxon>
    </lineage>
</organism>
<name>A0A419A5M6_9RHOB</name>
<comment type="caution">
    <text evidence="1">The sequence shown here is derived from an EMBL/GenBank/DDBJ whole genome shotgun (WGS) entry which is preliminary data.</text>
</comment>
<dbReference type="AlphaFoldDB" id="A0A419A5M6"/>
<evidence type="ECO:0000313" key="1">
    <source>
        <dbReference type="EMBL" id="RJL11902.1"/>
    </source>
</evidence>
<dbReference type="OrthoDB" id="9777890at2"/>
<keyword evidence="1" id="KW-0808">Transferase</keyword>
<dbReference type="InterPro" id="IPR027417">
    <property type="entry name" value="P-loop_NTPase"/>
</dbReference>
<dbReference type="EMBL" id="QZEW01000051">
    <property type="protein sequence ID" value="RJL11902.1"/>
    <property type="molecule type" value="Genomic_DNA"/>
</dbReference>
<gene>
    <name evidence="1" type="ORF">D3P05_12865</name>
</gene>
<keyword evidence="2" id="KW-1185">Reference proteome</keyword>
<dbReference type="Proteomes" id="UP000283587">
    <property type="component" value="Unassembled WGS sequence"/>
</dbReference>
<sequence>MRGGLVLGSARCGSTLVSQVLRLHPDVLSLSELFSTAGPHAFRPARPGATISGARFWQRLATPSRALSRMGNPALAPAEFLYGRQPSPAFDPFFCPPVLAVTLPHLSDDPDALFQRIGARAALRPDLPLADHYRALFADLAGDAGGKIWVERSGGSLAAAGTLRAMFPEARPVLLLRDGADTALSMRDYPAARLAIWMWRRLRPLGIDLLGPRSHYGRGALWPAISAIGGRIGVGAILSRRPSLKDCGAFWSAVTLAGLRGLDGAKPLVLHYEDLCRQPRSQLVRLGIYLTGRAPAGWLDAASALPRPRPSRAATLPEADRRVLLNACERGEFALAAVGMARRAS</sequence>
<dbReference type="Gene3D" id="3.40.50.300">
    <property type="entry name" value="P-loop containing nucleotide triphosphate hydrolases"/>
    <property type="match status" value="1"/>
</dbReference>
<dbReference type="GO" id="GO:0016740">
    <property type="term" value="F:transferase activity"/>
    <property type="evidence" value="ECO:0007669"/>
    <property type="project" value="UniProtKB-KW"/>
</dbReference>
<dbReference type="Pfam" id="PF13469">
    <property type="entry name" value="Sulfotransfer_3"/>
    <property type="match status" value="1"/>
</dbReference>
<evidence type="ECO:0000313" key="2">
    <source>
        <dbReference type="Proteomes" id="UP000283587"/>
    </source>
</evidence>